<evidence type="ECO:0000256" key="2">
    <source>
        <dbReference type="SAM" id="Phobius"/>
    </source>
</evidence>
<dbReference type="Proteomes" id="UP001218218">
    <property type="component" value="Unassembled WGS sequence"/>
</dbReference>
<name>A0AAD7EJK5_9AGAR</name>
<comment type="caution">
    <text evidence="3">The sequence shown here is derived from an EMBL/GenBank/DDBJ whole genome shotgun (WGS) entry which is preliminary data.</text>
</comment>
<evidence type="ECO:0000313" key="3">
    <source>
        <dbReference type="EMBL" id="KAJ7327471.1"/>
    </source>
</evidence>
<organism evidence="3 4">
    <name type="scientific">Mycena albidolilacea</name>
    <dbReference type="NCBI Taxonomy" id="1033008"/>
    <lineage>
        <taxon>Eukaryota</taxon>
        <taxon>Fungi</taxon>
        <taxon>Dikarya</taxon>
        <taxon>Basidiomycota</taxon>
        <taxon>Agaricomycotina</taxon>
        <taxon>Agaricomycetes</taxon>
        <taxon>Agaricomycetidae</taxon>
        <taxon>Agaricales</taxon>
        <taxon>Marasmiineae</taxon>
        <taxon>Mycenaceae</taxon>
        <taxon>Mycena</taxon>
    </lineage>
</organism>
<keyword evidence="2" id="KW-1133">Transmembrane helix</keyword>
<gene>
    <name evidence="3" type="ORF">DFH08DRAFT_884586</name>
</gene>
<sequence length="170" mass="18474">MPPMVLSVSSLPAPVPVRTSPTSGGKPRSSAREKRRNPVKELFPFSLSSTSSASATQTTTICLRLVHRPCSASMAMSAHRPRGEPTPYWRRSGRGRGKESRWAGSGSGDHHVACYRHVCHDAPSAFPVSSSVSVSEYLYCLYGLSSSLYQVVLVFISVVLLYSLQGLVEF</sequence>
<dbReference type="EMBL" id="JARIHO010000041">
    <property type="protein sequence ID" value="KAJ7327471.1"/>
    <property type="molecule type" value="Genomic_DNA"/>
</dbReference>
<feature type="non-terminal residue" evidence="3">
    <location>
        <position position="170"/>
    </location>
</feature>
<feature type="compositionally biased region" description="Basic and acidic residues" evidence="1">
    <location>
        <begin position="30"/>
        <end position="39"/>
    </location>
</feature>
<reference evidence="3" key="1">
    <citation type="submission" date="2023-03" db="EMBL/GenBank/DDBJ databases">
        <title>Massive genome expansion in bonnet fungi (Mycena s.s.) driven by repeated elements and novel gene families across ecological guilds.</title>
        <authorList>
            <consortium name="Lawrence Berkeley National Laboratory"/>
            <person name="Harder C.B."/>
            <person name="Miyauchi S."/>
            <person name="Viragh M."/>
            <person name="Kuo A."/>
            <person name="Thoen E."/>
            <person name="Andreopoulos B."/>
            <person name="Lu D."/>
            <person name="Skrede I."/>
            <person name="Drula E."/>
            <person name="Henrissat B."/>
            <person name="Morin E."/>
            <person name="Kohler A."/>
            <person name="Barry K."/>
            <person name="LaButti K."/>
            <person name="Morin E."/>
            <person name="Salamov A."/>
            <person name="Lipzen A."/>
            <person name="Mereny Z."/>
            <person name="Hegedus B."/>
            <person name="Baldrian P."/>
            <person name="Stursova M."/>
            <person name="Weitz H."/>
            <person name="Taylor A."/>
            <person name="Grigoriev I.V."/>
            <person name="Nagy L.G."/>
            <person name="Martin F."/>
            <person name="Kauserud H."/>
        </authorList>
    </citation>
    <scope>NUCLEOTIDE SEQUENCE</scope>
    <source>
        <strain evidence="3">CBHHK002</strain>
    </source>
</reference>
<feature type="region of interest" description="Disordered" evidence="1">
    <location>
        <begin position="76"/>
        <end position="104"/>
    </location>
</feature>
<keyword evidence="2" id="KW-0812">Transmembrane</keyword>
<evidence type="ECO:0000256" key="1">
    <source>
        <dbReference type="SAM" id="MobiDB-lite"/>
    </source>
</evidence>
<feature type="transmembrane region" description="Helical" evidence="2">
    <location>
        <begin position="148"/>
        <end position="168"/>
    </location>
</feature>
<feature type="region of interest" description="Disordered" evidence="1">
    <location>
        <begin position="1"/>
        <end position="39"/>
    </location>
</feature>
<keyword evidence="4" id="KW-1185">Reference proteome</keyword>
<proteinExistence type="predicted"/>
<dbReference type="AlphaFoldDB" id="A0AAD7EJK5"/>
<evidence type="ECO:0000313" key="4">
    <source>
        <dbReference type="Proteomes" id="UP001218218"/>
    </source>
</evidence>
<protein>
    <submittedName>
        <fullName evidence="3">Uncharacterized protein</fullName>
    </submittedName>
</protein>
<keyword evidence="2" id="KW-0472">Membrane</keyword>
<accession>A0AAD7EJK5</accession>